<keyword evidence="1" id="KW-0862">Zinc</keyword>
<evidence type="ECO:0000259" key="3">
    <source>
        <dbReference type="PROSITE" id="PS50157"/>
    </source>
</evidence>
<keyword evidence="1" id="KW-0479">Metal-binding</keyword>
<dbReference type="GO" id="GO:0008270">
    <property type="term" value="F:zinc ion binding"/>
    <property type="evidence" value="ECO:0007669"/>
    <property type="project" value="UniProtKB-KW"/>
</dbReference>
<dbReference type="PROSITE" id="PS50157">
    <property type="entry name" value="ZINC_FINGER_C2H2_2"/>
    <property type="match status" value="1"/>
</dbReference>
<dbReference type="EMBL" id="CAAALY010015752">
    <property type="protein sequence ID" value="VEL12760.1"/>
    <property type="molecule type" value="Genomic_DNA"/>
</dbReference>
<gene>
    <name evidence="4" type="ORF">PXEA_LOCUS6200</name>
</gene>
<feature type="compositionally biased region" description="Basic residues" evidence="2">
    <location>
        <begin position="28"/>
        <end position="43"/>
    </location>
</feature>
<proteinExistence type="predicted"/>
<evidence type="ECO:0000313" key="4">
    <source>
        <dbReference type="EMBL" id="VEL12760.1"/>
    </source>
</evidence>
<name>A0A448WIW3_9PLAT</name>
<dbReference type="AlphaFoldDB" id="A0A448WIW3"/>
<feature type="compositionally biased region" description="Low complexity" evidence="2">
    <location>
        <begin position="44"/>
        <end position="53"/>
    </location>
</feature>
<keyword evidence="5" id="KW-1185">Reference proteome</keyword>
<dbReference type="Proteomes" id="UP000784294">
    <property type="component" value="Unassembled WGS sequence"/>
</dbReference>
<evidence type="ECO:0000256" key="1">
    <source>
        <dbReference type="PROSITE-ProRule" id="PRU00042"/>
    </source>
</evidence>
<comment type="caution">
    <text evidence="4">The sequence shown here is derived from an EMBL/GenBank/DDBJ whole genome shotgun (WGS) entry which is preliminary data.</text>
</comment>
<organism evidence="4 5">
    <name type="scientific">Protopolystoma xenopodis</name>
    <dbReference type="NCBI Taxonomy" id="117903"/>
    <lineage>
        <taxon>Eukaryota</taxon>
        <taxon>Metazoa</taxon>
        <taxon>Spiralia</taxon>
        <taxon>Lophotrochozoa</taxon>
        <taxon>Platyhelminthes</taxon>
        <taxon>Monogenea</taxon>
        <taxon>Polyopisthocotylea</taxon>
        <taxon>Polystomatidea</taxon>
        <taxon>Polystomatidae</taxon>
        <taxon>Protopolystoma</taxon>
    </lineage>
</organism>
<feature type="compositionally biased region" description="Polar residues" evidence="2">
    <location>
        <begin position="81"/>
        <end position="103"/>
    </location>
</feature>
<keyword evidence="1" id="KW-0863">Zinc-finger</keyword>
<evidence type="ECO:0000313" key="5">
    <source>
        <dbReference type="Proteomes" id="UP000784294"/>
    </source>
</evidence>
<dbReference type="Gene3D" id="3.30.160.60">
    <property type="entry name" value="Classic Zinc Finger"/>
    <property type="match status" value="1"/>
</dbReference>
<sequence length="183" mass="19949">MPPGQNSPGGSLKEPTARINTNRLLTNHHHHHHHHHHHPHHHQQQQQQLHPGHIQSASNNAMHQSPASSFLGVGHSADDGLTSSNHHSNSIEATSGTEYDSSLPTVVCSQPGCGKEFRNRSSLIKHLAHPRIIPLGLSPLLSQSGYRSLTANINSPSYSSINDAPLHGDTEMLHFSSDKWASP</sequence>
<feature type="domain" description="C2H2-type" evidence="3">
    <location>
        <begin position="106"/>
        <end position="139"/>
    </location>
</feature>
<accession>A0A448WIW3</accession>
<feature type="compositionally biased region" description="Polar residues" evidence="2">
    <location>
        <begin position="55"/>
        <end position="68"/>
    </location>
</feature>
<evidence type="ECO:0000256" key="2">
    <source>
        <dbReference type="SAM" id="MobiDB-lite"/>
    </source>
</evidence>
<dbReference type="InterPro" id="IPR013087">
    <property type="entry name" value="Znf_C2H2_type"/>
</dbReference>
<reference evidence="4" key="1">
    <citation type="submission" date="2018-11" db="EMBL/GenBank/DDBJ databases">
        <authorList>
            <consortium name="Pathogen Informatics"/>
        </authorList>
    </citation>
    <scope>NUCLEOTIDE SEQUENCE</scope>
</reference>
<feature type="region of interest" description="Disordered" evidence="2">
    <location>
        <begin position="28"/>
        <end position="103"/>
    </location>
</feature>
<protein>
    <recommendedName>
        <fullName evidence="3">C2H2-type domain-containing protein</fullName>
    </recommendedName>
</protein>